<protein>
    <submittedName>
        <fullName evidence="3">Alpha/beta hydrolase</fullName>
    </submittedName>
</protein>
<sequence length="535" mass="56877">MSTTTATGDGFVDLANGYAVQAPGLRMTVTLHDRHDNVPNLDESSLGPADPGVGTGRDIEADAEAAAADAADPRGQAESAANLLTRQTLIVEAEPLPPGAGGAAHDNVVLTVPDPQPGTFQVLRYQDDAGLWHWRVPAPRTEQPAENESAVPEPATPGTQFVIPRAALTAPPADQPDQPVLDEGLIGAIARQVVRKFAVLVYPIVDTIADPLIDKIWQKRELASHPYGVRTFTPDNYTTPQAAGSALTTAEDWSRLGTGRTLLFVHGTFSTCHGGFSGLDQATVQALHERYEGRVIAFDHPTVSFSLTHNIDKLLELTHATGPLDVDIVAHSRGGLVARELIRRQHAPDAKYRVRKVVFAATPNNGTPLADPDHVVRFIDRYANLAGLLPGPAAVAGDILSGLMTAVQILGHAGLASLDGLCAMDPQGKSLEDLLPGAAGTEYYGISANFEPGPDLTLKLKAGDLLMDDIFGMENDLVVPTAGVCRHDLAARGAAGFPIADDRTLHFPAETAVWHSSLFQHPQTREKLLTWLTAA</sequence>
<dbReference type="InterPro" id="IPR055803">
    <property type="entry name" value="DUF7379"/>
</dbReference>
<gene>
    <name evidence="3" type="ORF">LZ495_11470</name>
</gene>
<evidence type="ECO:0000313" key="4">
    <source>
        <dbReference type="Proteomes" id="UP001165378"/>
    </source>
</evidence>
<dbReference type="EMBL" id="JAKFHA010000005">
    <property type="protein sequence ID" value="MCF2527833.1"/>
    <property type="molecule type" value="Genomic_DNA"/>
</dbReference>
<keyword evidence="3" id="KW-0378">Hydrolase</keyword>
<evidence type="ECO:0000313" key="3">
    <source>
        <dbReference type="EMBL" id="MCF2527833.1"/>
    </source>
</evidence>
<organism evidence="3 4">
    <name type="scientific">Yinghuangia soli</name>
    <dbReference type="NCBI Taxonomy" id="2908204"/>
    <lineage>
        <taxon>Bacteria</taxon>
        <taxon>Bacillati</taxon>
        <taxon>Actinomycetota</taxon>
        <taxon>Actinomycetes</taxon>
        <taxon>Kitasatosporales</taxon>
        <taxon>Streptomycetaceae</taxon>
        <taxon>Yinghuangia</taxon>
    </lineage>
</organism>
<accession>A0AA41TYH9</accession>
<proteinExistence type="predicted"/>
<dbReference type="AlphaFoldDB" id="A0AA41TYH9"/>
<feature type="domain" description="DUF7379" evidence="2">
    <location>
        <begin position="262"/>
        <end position="434"/>
    </location>
</feature>
<name>A0AA41TYH9_9ACTN</name>
<feature type="region of interest" description="Disordered" evidence="1">
    <location>
        <begin position="35"/>
        <end position="57"/>
    </location>
</feature>
<evidence type="ECO:0000256" key="1">
    <source>
        <dbReference type="SAM" id="MobiDB-lite"/>
    </source>
</evidence>
<dbReference type="Gene3D" id="3.40.50.1820">
    <property type="entry name" value="alpha/beta hydrolase"/>
    <property type="match status" value="1"/>
</dbReference>
<comment type="caution">
    <text evidence="3">The sequence shown here is derived from an EMBL/GenBank/DDBJ whole genome shotgun (WGS) entry which is preliminary data.</text>
</comment>
<dbReference type="RefSeq" id="WP_235052006.1">
    <property type="nucleotide sequence ID" value="NZ_JAKFHA010000005.1"/>
</dbReference>
<dbReference type="SUPFAM" id="SSF53474">
    <property type="entry name" value="alpha/beta-Hydrolases"/>
    <property type="match status" value="1"/>
</dbReference>
<dbReference type="GO" id="GO:0016787">
    <property type="term" value="F:hydrolase activity"/>
    <property type="evidence" value="ECO:0007669"/>
    <property type="project" value="UniProtKB-KW"/>
</dbReference>
<evidence type="ECO:0000259" key="2">
    <source>
        <dbReference type="Pfam" id="PF24096"/>
    </source>
</evidence>
<keyword evidence="4" id="KW-1185">Reference proteome</keyword>
<dbReference type="Pfam" id="PF24096">
    <property type="entry name" value="DUF7379"/>
    <property type="match status" value="1"/>
</dbReference>
<dbReference type="InterPro" id="IPR029058">
    <property type="entry name" value="AB_hydrolase_fold"/>
</dbReference>
<reference evidence="3" key="1">
    <citation type="submission" date="2022-01" db="EMBL/GenBank/DDBJ databases">
        <title>Genome-Based Taxonomic Classification of the Phylum Actinobacteria.</title>
        <authorList>
            <person name="Gao Y."/>
        </authorList>
    </citation>
    <scope>NUCLEOTIDE SEQUENCE</scope>
    <source>
        <strain evidence="3">KLBMP 8922</strain>
    </source>
</reference>
<dbReference type="Proteomes" id="UP001165378">
    <property type="component" value="Unassembled WGS sequence"/>
</dbReference>